<comment type="caution">
    <text evidence="2">The sequence shown here is derived from an EMBL/GenBank/DDBJ whole genome shotgun (WGS) entry which is preliminary data.</text>
</comment>
<dbReference type="EMBL" id="JABFUD020000021">
    <property type="protein sequence ID" value="KAI5063049.1"/>
    <property type="molecule type" value="Genomic_DNA"/>
</dbReference>
<dbReference type="AlphaFoldDB" id="A0A9D4U7Q4"/>
<gene>
    <name evidence="2" type="ORF">GOP47_0021596</name>
</gene>
<evidence type="ECO:0000256" key="1">
    <source>
        <dbReference type="SAM" id="Phobius"/>
    </source>
</evidence>
<dbReference type="PANTHER" id="PTHR35508:SF1">
    <property type="entry name" value="VOLTAGE-DEPENDENT L-TYPE CALCIUM CHANNEL SUBUNIT"/>
    <property type="match status" value="1"/>
</dbReference>
<name>A0A9D4U7Q4_ADICA</name>
<keyword evidence="1" id="KW-0812">Transmembrane</keyword>
<reference evidence="2" key="1">
    <citation type="submission" date="2021-01" db="EMBL/GenBank/DDBJ databases">
        <title>Adiantum capillus-veneris genome.</title>
        <authorList>
            <person name="Fang Y."/>
            <person name="Liao Q."/>
        </authorList>
    </citation>
    <scope>NUCLEOTIDE SEQUENCE</scope>
    <source>
        <strain evidence="2">H3</strain>
        <tissue evidence="2">Leaf</tissue>
    </source>
</reference>
<keyword evidence="1" id="KW-1133">Transmembrane helix</keyword>
<evidence type="ECO:0000313" key="3">
    <source>
        <dbReference type="Proteomes" id="UP000886520"/>
    </source>
</evidence>
<feature type="transmembrane region" description="Helical" evidence="1">
    <location>
        <begin position="160"/>
        <end position="182"/>
    </location>
</feature>
<feature type="transmembrane region" description="Helical" evidence="1">
    <location>
        <begin position="88"/>
        <end position="114"/>
    </location>
</feature>
<protein>
    <submittedName>
        <fullName evidence="2">Uncharacterized protein</fullName>
    </submittedName>
</protein>
<sequence length="212" mass="23325">MAELESKPTGESIKLHHVLRELARDFFHAQKDDHDDGDDVEYYGNSSLAFFHRTRDSFRERSPQLKEAVRHTSAEILQWMHKGGVWRAFLVTTVGVVLLLGLAGLSAFMLFFLIATFNAIVIGFLGSVASVGALTFFFFSSLIVIYVGAIIVAIMSISTITILCIGGALTVAGWIGFFWLVWQGLKKGIDICKASCFMPVATLRTIASQKSG</sequence>
<dbReference type="PANTHER" id="PTHR35508">
    <property type="entry name" value="VOLTAGE-DEPENDENT L-TYPE CALCIUM CHANNEL SUBUNIT"/>
    <property type="match status" value="1"/>
</dbReference>
<proteinExistence type="predicted"/>
<keyword evidence="3" id="KW-1185">Reference proteome</keyword>
<organism evidence="2 3">
    <name type="scientific">Adiantum capillus-veneris</name>
    <name type="common">Maidenhair fern</name>
    <dbReference type="NCBI Taxonomy" id="13818"/>
    <lineage>
        <taxon>Eukaryota</taxon>
        <taxon>Viridiplantae</taxon>
        <taxon>Streptophyta</taxon>
        <taxon>Embryophyta</taxon>
        <taxon>Tracheophyta</taxon>
        <taxon>Polypodiopsida</taxon>
        <taxon>Polypodiidae</taxon>
        <taxon>Polypodiales</taxon>
        <taxon>Pteridineae</taxon>
        <taxon>Pteridaceae</taxon>
        <taxon>Vittarioideae</taxon>
        <taxon>Adiantum</taxon>
    </lineage>
</organism>
<dbReference type="OrthoDB" id="1925129at2759"/>
<keyword evidence="1" id="KW-0472">Membrane</keyword>
<feature type="transmembrane region" description="Helical" evidence="1">
    <location>
        <begin position="120"/>
        <end position="153"/>
    </location>
</feature>
<dbReference type="Proteomes" id="UP000886520">
    <property type="component" value="Chromosome 21"/>
</dbReference>
<accession>A0A9D4U7Q4</accession>
<evidence type="ECO:0000313" key="2">
    <source>
        <dbReference type="EMBL" id="KAI5063049.1"/>
    </source>
</evidence>